<organism evidence="2 3">
    <name type="scientific">Candidatus Portnoybacteria bacterium RIFCSPHIGHO2_12_FULL_38_9</name>
    <dbReference type="NCBI Taxonomy" id="1801997"/>
    <lineage>
        <taxon>Bacteria</taxon>
        <taxon>Candidatus Portnoyibacteriota</taxon>
    </lineage>
</organism>
<evidence type="ECO:0000256" key="1">
    <source>
        <dbReference type="SAM" id="Phobius"/>
    </source>
</evidence>
<dbReference type="EMBL" id="MHNB01000022">
    <property type="protein sequence ID" value="OGZ36733.1"/>
    <property type="molecule type" value="Genomic_DNA"/>
</dbReference>
<gene>
    <name evidence="2" type="ORF">A3J64_03320</name>
</gene>
<feature type="transmembrane region" description="Helical" evidence="1">
    <location>
        <begin position="6"/>
        <end position="27"/>
    </location>
</feature>
<proteinExistence type="predicted"/>
<evidence type="ECO:0008006" key="4">
    <source>
        <dbReference type="Google" id="ProtNLM"/>
    </source>
</evidence>
<evidence type="ECO:0000313" key="2">
    <source>
        <dbReference type="EMBL" id="OGZ36733.1"/>
    </source>
</evidence>
<keyword evidence="1" id="KW-1133">Transmembrane helix</keyword>
<protein>
    <recommendedName>
        <fullName evidence="4">Type 4 fimbrial biogenesis protein PilX N-terminal domain-containing protein</fullName>
    </recommendedName>
</protein>
<sequence length="124" mass="13517">MNKQNGAVSLLLTILVLAGILVIALGISKIILQEIRMTGQVGESTKAYQAADTGIEWALYQVIKVKQPIPDSKLCANNGWTNLDSQTAYCLEITQGTPQTPEKIKAIGRVNRVRRAVEIKAVEI</sequence>
<comment type="caution">
    <text evidence="2">The sequence shown here is derived from an EMBL/GenBank/DDBJ whole genome shotgun (WGS) entry which is preliminary data.</text>
</comment>
<keyword evidence="1" id="KW-0812">Transmembrane</keyword>
<dbReference type="AlphaFoldDB" id="A0A1G2FFB6"/>
<dbReference type="Proteomes" id="UP000177061">
    <property type="component" value="Unassembled WGS sequence"/>
</dbReference>
<name>A0A1G2FFB6_9BACT</name>
<reference evidence="2 3" key="1">
    <citation type="journal article" date="2016" name="Nat. Commun.">
        <title>Thousands of microbial genomes shed light on interconnected biogeochemical processes in an aquifer system.</title>
        <authorList>
            <person name="Anantharaman K."/>
            <person name="Brown C.T."/>
            <person name="Hug L.A."/>
            <person name="Sharon I."/>
            <person name="Castelle C.J."/>
            <person name="Probst A.J."/>
            <person name="Thomas B.C."/>
            <person name="Singh A."/>
            <person name="Wilkins M.J."/>
            <person name="Karaoz U."/>
            <person name="Brodie E.L."/>
            <person name="Williams K.H."/>
            <person name="Hubbard S.S."/>
            <person name="Banfield J.F."/>
        </authorList>
    </citation>
    <scope>NUCLEOTIDE SEQUENCE [LARGE SCALE GENOMIC DNA]</scope>
</reference>
<accession>A0A1G2FFB6</accession>
<evidence type="ECO:0000313" key="3">
    <source>
        <dbReference type="Proteomes" id="UP000177061"/>
    </source>
</evidence>
<keyword evidence="1" id="KW-0472">Membrane</keyword>
<dbReference type="STRING" id="1801997.A3J64_03320"/>